<dbReference type="InterPro" id="IPR005645">
    <property type="entry name" value="FSH-like_dom"/>
</dbReference>
<sequence>MAEVRKLKILCLHGYRQDAESFRSKLGSLRKSTKSLAEYVFVTAPLLVNDNERERGWWFSRSDRSFDAQEQSDVSIGLESALELVSNTVEKEGPFDGILGFSQGASFVALVLQLGNKIWGDFDQIRFRFAILFSGFESRNSKHAFGGKIDLPALHVIGKTDKVIPLEQASAFNELFSDVQISEHEGGHFIPSSGNSKRDVIEFMKKFSETA</sequence>
<gene>
    <name evidence="5" type="primary">LOC100906863</name>
</gene>
<dbReference type="GO" id="GO:0005737">
    <property type="term" value="C:cytoplasm"/>
    <property type="evidence" value="ECO:0007669"/>
    <property type="project" value="TreeGrafter"/>
</dbReference>
<dbReference type="PANTHER" id="PTHR48070:SF6">
    <property type="entry name" value="ESTERASE OVCA2"/>
    <property type="match status" value="1"/>
</dbReference>
<dbReference type="GeneID" id="100906863"/>
<proteinExistence type="inferred from homology"/>
<keyword evidence="4" id="KW-1185">Reference proteome</keyword>
<dbReference type="GO" id="GO:0032526">
    <property type="term" value="P:response to retinoic acid"/>
    <property type="evidence" value="ECO:0007669"/>
    <property type="project" value="TreeGrafter"/>
</dbReference>
<dbReference type="PANTHER" id="PTHR48070">
    <property type="entry name" value="ESTERASE OVCA2"/>
    <property type="match status" value="1"/>
</dbReference>
<evidence type="ECO:0000256" key="2">
    <source>
        <dbReference type="ARBA" id="ARBA00022801"/>
    </source>
</evidence>
<protein>
    <submittedName>
        <fullName evidence="5">Esterase OVCA2-like</fullName>
    </submittedName>
</protein>
<organism evidence="4 5">
    <name type="scientific">Galendromus occidentalis</name>
    <name type="common">western predatory mite</name>
    <dbReference type="NCBI Taxonomy" id="34638"/>
    <lineage>
        <taxon>Eukaryota</taxon>
        <taxon>Metazoa</taxon>
        <taxon>Ecdysozoa</taxon>
        <taxon>Arthropoda</taxon>
        <taxon>Chelicerata</taxon>
        <taxon>Arachnida</taxon>
        <taxon>Acari</taxon>
        <taxon>Parasitiformes</taxon>
        <taxon>Mesostigmata</taxon>
        <taxon>Gamasina</taxon>
        <taxon>Phytoseioidea</taxon>
        <taxon>Phytoseiidae</taxon>
        <taxon>Typhlodrominae</taxon>
        <taxon>Galendromus</taxon>
    </lineage>
</organism>
<dbReference type="Proteomes" id="UP000694867">
    <property type="component" value="Unplaced"/>
</dbReference>
<dbReference type="InterPro" id="IPR050593">
    <property type="entry name" value="LovG"/>
</dbReference>
<dbReference type="GO" id="GO:0016787">
    <property type="term" value="F:hydrolase activity"/>
    <property type="evidence" value="ECO:0007669"/>
    <property type="project" value="UniProtKB-KW"/>
</dbReference>
<evidence type="ECO:0000313" key="4">
    <source>
        <dbReference type="Proteomes" id="UP000694867"/>
    </source>
</evidence>
<dbReference type="Gene3D" id="3.40.50.1820">
    <property type="entry name" value="alpha/beta hydrolase"/>
    <property type="match status" value="1"/>
</dbReference>
<accession>A0AAJ6QYK6</accession>
<dbReference type="SUPFAM" id="SSF53474">
    <property type="entry name" value="alpha/beta-Hydrolases"/>
    <property type="match status" value="1"/>
</dbReference>
<dbReference type="RefSeq" id="XP_003748281.1">
    <property type="nucleotide sequence ID" value="XM_003748233.2"/>
</dbReference>
<dbReference type="InterPro" id="IPR029058">
    <property type="entry name" value="AB_hydrolase_fold"/>
</dbReference>
<feature type="domain" description="Serine hydrolase" evidence="3">
    <location>
        <begin position="5"/>
        <end position="197"/>
    </location>
</feature>
<dbReference type="Pfam" id="PF03959">
    <property type="entry name" value="FSH1"/>
    <property type="match status" value="1"/>
</dbReference>
<name>A0AAJ6QYK6_9ACAR</name>
<reference evidence="5" key="1">
    <citation type="submission" date="2025-08" db="UniProtKB">
        <authorList>
            <consortium name="RefSeq"/>
        </authorList>
    </citation>
    <scope>IDENTIFICATION</scope>
</reference>
<dbReference type="AlphaFoldDB" id="A0AAJ6QYK6"/>
<evidence type="ECO:0000256" key="1">
    <source>
        <dbReference type="ARBA" id="ARBA00005863"/>
    </source>
</evidence>
<dbReference type="FunFam" id="3.40.50.1820:FF:000073">
    <property type="entry name" value="esterase OVCA2 isoform X6"/>
    <property type="match status" value="1"/>
</dbReference>
<evidence type="ECO:0000259" key="3">
    <source>
        <dbReference type="Pfam" id="PF03959"/>
    </source>
</evidence>
<keyword evidence="2" id="KW-0378">Hydrolase</keyword>
<comment type="similarity">
    <text evidence="1">Belongs to the LovG family.</text>
</comment>
<dbReference type="GO" id="GO:0005634">
    <property type="term" value="C:nucleus"/>
    <property type="evidence" value="ECO:0007669"/>
    <property type="project" value="TreeGrafter"/>
</dbReference>
<dbReference type="KEGG" id="goe:100906863"/>
<evidence type="ECO:0000313" key="5">
    <source>
        <dbReference type="RefSeq" id="XP_003748281.1"/>
    </source>
</evidence>